<dbReference type="InterPro" id="IPR001509">
    <property type="entry name" value="Epimerase_deHydtase"/>
</dbReference>
<dbReference type="PANTHER" id="PTHR43000">
    <property type="entry name" value="DTDP-D-GLUCOSE 4,6-DEHYDRATASE-RELATED"/>
    <property type="match status" value="1"/>
</dbReference>
<evidence type="ECO:0000313" key="3">
    <source>
        <dbReference type="EMBL" id="SFW11534.1"/>
    </source>
</evidence>
<organism evidence="3 4">
    <name type="scientific">Sinomicrobium oceani</name>
    <dbReference type="NCBI Taxonomy" id="1150368"/>
    <lineage>
        <taxon>Bacteria</taxon>
        <taxon>Pseudomonadati</taxon>
        <taxon>Bacteroidota</taxon>
        <taxon>Flavobacteriia</taxon>
        <taxon>Flavobacteriales</taxon>
        <taxon>Flavobacteriaceae</taxon>
        <taxon>Sinomicrobium</taxon>
    </lineage>
</organism>
<dbReference type="PRINTS" id="PR01713">
    <property type="entry name" value="NUCEPIMERASE"/>
</dbReference>
<dbReference type="InterPro" id="IPR036291">
    <property type="entry name" value="NAD(P)-bd_dom_sf"/>
</dbReference>
<dbReference type="AlphaFoldDB" id="A0A1K1LPG1"/>
<dbReference type="STRING" id="1150368.SAMN02927921_00031"/>
<proteinExistence type="inferred from homology"/>
<evidence type="ECO:0000313" key="4">
    <source>
        <dbReference type="Proteomes" id="UP000182248"/>
    </source>
</evidence>
<evidence type="ECO:0000256" key="1">
    <source>
        <dbReference type="ARBA" id="ARBA00007637"/>
    </source>
</evidence>
<comment type="similarity">
    <text evidence="1">Belongs to the NAD(P)-dependent epimerase/dehydratase family.</text>
</comment>
<dbReference type="Gene3D" id="3.40.50.720">
    <property type="entry name" value="NAD(P)-binding Rossmann-like Domain"/>
    <property type="match status" value="1"/>
</dbReference>
<dbReference type="OrthoDB" id="9801785at2"/>
<dbReference type="Pfam" id="PF01370">
    <property type="entry name" value="Epimerase"/>
    <property type="match status" value="1"/>
</dbReference>
<reference evidence="3 4" key="1">
    <citation type="submission" date="2016-11" db="EMBL/GenBank/DDBJ databases">
        <authorList>
            <person name="Jaros S."/>
            <person name="Januszkiewicz K."/>
            <person name="Wedrychowicz H."/>
        </authorList>
    </citation>
    <scope>NUCLEOTIDE SEQUENCE [LARGE SCALE GENOMIC DNA]</scope>
    <source>
        <strain evidence="3 4">CGMCC 1.12145</strain>
    </source>
</reference>
<name>A0A1K1LPG1_9FLAO</name>
<keyword evidence="4" id="KW-1185">Reference proteome</keyword>
<sequence>MVKKNILVTGAAGFIGSHLSERLSAEGHEVYGVDNFSDYYDVTLKKRNVEAITAAGVHFTEADLTGSLTGTLKGGMDYVFHFAAQPGISPDVSLQEYVRNNIFATQNLLNWVISENRDIELFVNIATSSVYGKEATLPESAVPEPISFYGTTKLAAEQLVLGEQRVGKLRACSLRLYSVYGPRERPEKLYTKLIKSIYEEKYFPLFEGSEKHSRSFTYVGDIIDGIAAVIGREAQVSGEIINIGSDKEYTTGEGIALIERITGKKAKIEKTPPRPGDQLRTTALIDKARKLLEYNPSTSFEEGLAKQVSWYRDNFLNL</sequence>
<protein>
    <submittedName>
        <fullName evidence="3">Nucleoside-diphosphate-sugar epimerase</fullName>
    </submittedName>
</protein>
<dbReference type="Proteomes" id="UP000182248">
    <property type="component" value="Unassembled WGS sequence"/>
</dbReference>
<gene>
    <name evidence="3" type="ORF">SAMN02927921_00031</name>
</gene>
<dbReference type="EMBL" id="FPJE01000001">
    <property type="protein sequence ID" value="SFW11534.1"/>
    <property type="molecule type" value="Genomic_DNA"/>
</dbReference>
<accession>A0A1K1LPG1</accession>
<evidence type="ECO:0000259" key="2">
    <source>
        <dbReference type="Pfam" id="PF01370"/>
    </source>
</evidence>
<dbReference type="SUPFAM" id="SSF51735">
    <property type="entry name" value="NAD(P)-binding Rossmann-fold domains"/>
    <property type="match status" value="1"/>
</dbReference>
<dbReference type="RefSeq" id="WP_072315280.1">
    <property type="nucleotide sequence ID" value="NZ_FPJE01000001.1"/>
</dbReference>
<feature type="domain" description="NAD-dependent epimerase/dehydratase" evidence="2">
    <location>
        <begin position="6"/>
        <end position="244"/>
    </location>
</feature>